<dbReference type="AlphaFoldDB" id="A0A382GH77"/>
<protein>
    <submittedName>
        <fullName evidence="1">Uncharacterized protein</fullName>
    </submittedName>
</protein>
<accession>A0A382GH77</accession>
<evidence type="ECO:0000313" key="1">
    <source>
        <dbReference type="EMBL" id="SVB74212.1"/>
    </source>
</evidence>
<reference evidence="1" key="1">
    <citation type="submission" date="2018-05" db="EMBL/GenBank/DDBJ databases">
        <authorList>
            <person name="Lanie J.A."/>
            <person name="Ng W.-L."/>
            <person name="Kazmierczak K.M."/>
            <person name="Andrzejewski T.M."/>
            <person name="Davidsen T.M."/>
            <person name="Wayne K.J."/>
            <person name="Tettelin H."/>
            <person name="Glass J.I."/>
            <person name="Rusch D."/>
            <person name="Podicherti R."/>
            <person name="Tsui H.-C.T."/>
            <person name="Winkler M.E."/>
        </authorList>
    </citation>
    <scope>NUCLEOTIDE SEQUENCE</scope>
</reference>
<organism evidence="1">
    <name type="scientific">marine metagenome</name>
    <dbReference type="NCBI Taxonomy" id="408172"/>
    <lineage>
        <taxon>unclassified sequences</taxon>
        <taxon>metagenomes</taxon>
        <taxon>ecological metagenomes</taxon>
    </lineage>
</organism>
<name>A0A382GH77_9ZZZZ</name>
<proteinExistence type="predicted"/>
<gene>
    <name evidence="1" type="ORF">METZ01_LOCUS227066</name>
</gene>
<dbReference type="EMBL" id="UINC01055393">
    <property type="protein sequence ID" value="SVB74212.1"/>
    <property type="molecule type" value="Genomic_DNA"/>
</dbReference>
<sequence>MSNPYELRFRLLEMAQGYLYDQQDRQNNFAIDAWEYAKENGEATMELWKELQPDSYSIEDIKNKANELYEFVEKQ</sequence>